<dbReference type="Proteomes" id="UP000827724">
    <property type="component" value="Unassembled WGS sequence"/>
</dbReference>
<dbReference type="AlphaFoldDB" id="A0A9P8TU05"/>
<proteinExistence type="predicted"/>
<name>A0A9P8TU05_9HYPO</name>
<keyword evidence="3" id="KW-1185">Reference proteome</keyword>
<evidence type="ECO:0000313" key="3">
    <source>
        <dbReference type="Proteomes" id="UP000827724"/>
    </source>
</evidence>
<evidence type="ECO:0000256" key="1">
    <source>
        <dbReference type="SAM" id="Phobius"/>
    </source>
</evidence>
<accession>A0A9P8TU05</accession>
<dbReference type="OrthoDB" id="5408998at2759"/>
<evidence type="ECO:0000313" key="2">
    <source>
        <dbReference type="EMBL" id="KAH6604597.1"/>
    </source>
</evidence>
<dbReference type="EMBL" id="JAIWOZ010000005">
    <property type="protein sequence ID" value="KAH6604597.1"/>
    <property type="molecule type" value="Genomic_DNA"/>
</dbReference>
<protein>
    <submittedName>
        <fullName evidence="2">Uncharacterized protein</fullName>
    </submittedName>
</protein>
<comment type="caution">
    <text evidence="2">The sequence shown here is derived from an EMBL/GenBank/DDBJ whole genome shotgun (WGS) entry which is preliminary data.</text>
</comment>
<keyword evidence="1" id="KW-0472">Membrane</keyword>
<gene>
    <name evidence="2" type="ORF">Trco_006304</name>
</gene>
<keyword evidence="1" id="KW-0812">Transmembrane</keyword>
<keyword evidence="1" id="KW-1133">Transmembrane helix</keyword>
<feature type="transmembrane region" description="Helical" evidence="1">
    <location>
        <begin position="102"/>
        <end position="129"/>
    </location>
</feature>
<feature type="transmembrane region" description="Helical" evidence="1">
    <location>
        <begin position="141"/>
        <end position="158"/>
    </location>
</feature>
<organism evidence="2 3">
    <name type="scientific">Trichoderma cornu-damae</name>
    <dbReference type="NCBI Taxonomy" id="654480"/>
    <lineage>
        <taxon>Eukaryota</taxon>
        <taxon>Fungi</taxon>
        <taxon>Dikarya</taxon>
        <taxon>Ascomycota</taxon>
        <taxon>Pezizomycotina</taxon>
        <taxon>Sordariomycetes</taxon>
        <taxon>Hypocreomycetidae</taxon>
        <taxon>Hypocreales</taxon>
        <taxon>Hypocreaceae</taxon>
        <taxon>Trichoderma</taxon>
    </lineage>
</organism>
<sequence length="194" mass="20701">MEGIETAIRHQVAAVEKAEPGSQREALEEATARLMEKLEALRMEADEEYARELGGSDLDSPLLGLRLSLCLCARARIPPHLANRLSLVHAVALRRRAGAVGLLGLLGLLVAVLALFGLGLGLLVVGIPLGQLDHVVEVEPHAIGVLPVGVVLALRLFVAEAQRVFVEMPRGDVGDADVEGDVFRLEGLHHGELC</sequence>
<reference evidence="2" key="1">
    <citation type="submission" date="2021-08" db="EMBL/GenBank/DDBJ databases">
        <title>Chromosome-Level Trichoderma cornu-damae using Hi-C Data.</title>
        <authorList>
            <person name="Kim C.S."/>
        </authorList>
    </citation>
    <scope>NUCLEOTIDE SEQUENCE</scope>
    <source>
        <strain evidence="2">KA19-0412C</strain>
    </source>
</reference>